<dbReference type="Proteomes" id="UP000789739">
    <property type="component" value="Unassembled WGS sequence"/>
</dbReference>
<feature type="transmembrane region" description="Helical" evidence="1">
    <location>
        <begin position="12"/>
        <end position="29"/>
    </location>
</feature>
<dbReference type="EMBL" id="CAJVPI010000295">
    <property type="protein sequence ID" value="CAG8515074.1"/>
    <property type="molecule type" value="Genomic_DNA"/>
</dbReference>
<accession>A0A9N9A306</accession>
<protein>
    <submittedName>
        <fullName evidence="2">1850_t:CDS:1</fullName>
    </submittedName>
</protein>
<comment type="caution">
    <text evidence="2">The sequence shown here is derived from an EMBL/GenBank/DDBJ whole genome shotgun (WGS) entry which is preliminary data.</text>
</comment>
<keyword evidence="3" id="KW-1185">Reference proteome</keyword>
<name>A0A9N9A306_9GLOM</name>
<keyword evidence="1" id="KW-1133">Transmembrane helix</keyword>
<sequence>MTSAPSKYGFSTRNMVMALIVILIAAIYWPPQPPRNLVAEFAAITNEAFEQINTFDLPATYVIMDHTVTCRRTANIVERSFVFENNGAQIVTGLRDFGEKIMKAGNTLQAMYRKVSYIFETFQTEFQMILDDKSKFSDIGIERLIRLITEFREQVVQIKVSIQDAENLHKNIEQYLLNGQKEAAKLINADDDVGAMAVKDELDSIKAIFVCLQKAGTNLDMTIKVLRDYLSKASKINAKMGNNIYLVTEEDLVYLAKSLKDLQIHHRNFMRKDSSINEV</sequence>
<reference evidence="2" key="1">
    <citation type="submission" date="2021-06" db="EMBL/GenBank/DDBJ databases">
        <authorList>
            <person name="Kallberg Y."/>
            <person name="Tangrot J."/>
            <person name="Rosling A."/>
        </authorList>
    </citation>
    <scope>NUCLEOTIDE SEQUENCE</scope>
    <source>
        <strain evidence="2">BR232B</strain>
    </source>
</reference>
<dbReference type="OrthoDB" id="2402927at2759"/>
<organism evidence="2 3">
    <name type="scientific">Paraglomus brasilianum</name>
    <dbReference type="NCBI Taxonomy" id="144538"/>
    <lineage>
        <taxon>Eukaryota</taxon>
        <taxon>Fungi</taxon>
        <taxon>Fungi incertae sedis</taxon>
        <taxon>Mucoromycota</taxon>
        <taxon>Glomeromycotina</taxon>
        <taxon>Glomeromycetes</taxon>
        <taxon>Paraglomerales</taxon>
        <taxon>Paraglomeraceae</taxon>
        <taxon>Paraglomus</taxon>
    </lineage>
</organism>
<keyword evidence="1" id="KW-0812">Transmembrane</keyword>
<evidence type="ECO:0000313" key="3">
    <source>
        <dbReference type="Proteomes" id="UP000789739"/>
    </source>
</evidence>
<dbReference type="AlphaFoldDB" id="A0A9N9A306"/>
<evidence type="ECO:0000313" key="2">
    <source>
        <dbReference type="EMBL" id="CAG8515074.1"/>
    </source>
</evidence>
<gene>
    <name evidence="2" type="ORF">PBRASI_LOCUS3321</name>
</gene>
<keyword evidence="1" id="KW-0472">Membrane</keyword>
<evidence type="ECO:0000256" key="1">
    <source>
        <dbReference type="SAM" id="Phobius"/>
    </source>
</evidence>
<proteinExistence type="predicted"/>